<name>A0A7C9QR13_9PROT</name>
<feature type="compositionally biased region" description="Basic and acidic residues" evidence="1">
    <location>
        <begin position="26"/>
        <end position="45"/>
    </location>
</feature>
<reference evidence="2 3" key="1">
    <citation type="submission" date="2020-02" db="EMBL/GenBank/DDBJ databases">
        <authorList>
            <person name="Dziuba M."/>
            <person name="Kuznetsov B."/>
            <person name="Mardanov A."/>
            <person name="Ravin N."/>
            <person name="Grouzdev D."/>
        </authorList>
    </citation>
    <scope>NUCLEOTIDE SEQUENCE [LARGE SCALE GENOMIC DNA]</scope>
    <source>
        <strain evidence="2 3">SpK</strain>
    </source>
</reference>
<feature type="region of interest" description="Disordered" evidence="1">
    <location>
        <begin position="344"/>
        <end position="363"/>
    </location>
</feature>
<dbReference type="Proteomes" id="UP000480684">
    <property type="component" value="Unassembled WGS sequence"/>
</dbReference>
<dbReference type="RefSeq" id="WP_163673515.1">
    <property type="nucleotide sequence ID" value="NZ_JAAIYP010000001.1"/>
</dbReference>
<feature type="region of interest" description="Disordered" evidence="1">
    <location>
        <begin position="304"/>
        <end position="334"/>
    </location>
</feature>
<evidence type="ECO:0000313" key="2">
    <source>
        <dbReference type="EMBL" id="NFV78518.1"/>
    </source>
</evidence>
<sequence length="363" mass="37624">MSLSAVAPTPFYYDPERLQLDPPPAAERDKTAATDSQDKSGEKHLSMFAEGDDSPSFWDLLDVINPLQHIPVVSNIYREITGDQIGVGARLVGGALLGGPIGLIASAVDCVVEESTGKDTGGHMLALFQDDTAQDAPGATQLAQADATQAEIPAAPVEPQKVAPANIQNGNIQNENIGPQAVAAPVITLPGAAGTTSGGPRPMVFSLNGDTTTPQAQTTPQTQTMPMPVSLAPPTGAAPTGSTLTDSMPLANARTGRVMPVPERNPNAMPMPKPLVTVPVSGSTSRSNVPVTGHVTASNAYHATATTRPPSAEEQLASHPMTPPADTAGSDWFTTAWSQALDKYQRANQRSGKSADDSGETLQ</sequence>
<organism evidence="2 3">
    <name type="scientific">Magnetospirillum aberrantis SpK</name>
    <dbReference type="NCBI Taxonomy" id="908842"/>
    <lineage>
        <taxon>Bacteria</taxon>
        <taxon>Pseudomonadati</taxon>
        <taxon>Pseudomonadota</taxon>
        <taxon>Alphaproteobacteria</taxon>
        <taxon>Rhodospirillales</taxon>
        <taxon>Rhodospirillaceae</taxon>
        <taxon>Magnetospirillum</taxon>
    </lineage>
</organism>
<keyword evidence="3" id="KW-1185">Reference proteome</keyword>
<evidence type="ECO:0000313" key="3">
    <source>
        <dbReference type="Proteomes" id="UP000480684"/>
    </source>
</evidence>
<protein>
    <submittedName>
        <fullName evidence="2">Uncharacterized protein</fullName>
    </submittedName>
</protein>
<comment type="caution">
    <text evidence="2">The sequence shown here is derived from an EMBL/GenBank/DDBJ whole genome shotgun (WGS) entry which is preliminary data.</text>
</comment>
<evidence type="ECO:0000256" key="1">
    <source>
        <dbReference type="SAM" id="MobiDB-lite"/>
    </source>
</evidence>
<feature type="compositionally biased region" description="Low complexity" evidence="1">
    <location>
        <begin position="211"/>
        <end position="228"/>
    </location>
</feature>
<feature type="region of interest" description="Disordered" evidence="1">
    <location>
        <begin position="209"/>
        <end position="229"/>
    </location>
</feature>
<accession>A0A7C9QR13</accession>
<dbReference type="AlphaFoldDB" id="A0A7C9QR13"/>
<dbReference type="EMBL" id="JAAIYP010000001">
    <property type="protein sequence ID" value="NFV78518.1"/>
    <property type="molecule type" value="Genomic_DNA"/>
</dbReference>
<gene>
    <name evidence="2" type="ORF">G4223_00110</name>
</gene>
<feature type="region of interest" description="Disordered" evidence="1">
    <location>
        <begin position="1"/>
        <end position="48"/>
    </location>
</feature>
<proteinExistence type="predicted"/>